<reference evidence="2" key="1">
    <citation type="journal article" date="2020" name="Stud. Mycol.">
        <title>101 Dothideomycetes genomes: a test case for predicting lifestyles and emergence of pathogens.</title>
        <authorList>
            <person name="Haridas S."/>
            <person name="Albert R."/>
            <person name="Binder M."/>
            <person name="Bloem J."/>
            <person name="Labutti K."/>
            <person name="Salamov A."/>
            <person name="Andreopoulos B."/>
            <person name="Baker S."/>
            <person name="Barry K."/>
            <person name="Bills G."/>
            <person name="Bluhm B."/>
            <person name="Cannon C."/>
            <person name="Castanera R."/>
            <person name="Culley D."/>
            <person name="Daum C."/>
            <person name="Ezra D."/>
            <person name="Gonzalez J."/>
            <person name="Henrissat B."/>
            <person name="Kuo A."/>
            <person name="Liang C."/>
            <person name="Lipzen A."/>
            <person name="Lutzoni F."/>
            <person name="Magnuson J."/>
            <person name="Mondo S."/>
            <person name="Nolan M."/>
            <person name="Ohm R."/>
            <person name="Pangilinan J."/>
            <person name="Park H.-J."/>
            <person name="Ramirez L."/>
            <person name="Alfaro M."/>
            <person name="Sun H."/>
            <person name="Tritt A."/>
            <person name="Yoshinaga Y."/>
            <person name="Zwiers L.-H."/>
            <person name="Turgeon B."/>
            <person name="Goodwin S."/>
            <person name="Spatafora J."/>
            <person name="Crous P."/>
            <person name="Grigoriev I."/>
        </authorList>
    </citation>
    <scope>NUCLEOTIDE SEQUENCE</scope>
    <source>
        <strain evidence="2">CBS 627.86</strain>
    </source>
</reference>
<evidence type="ECO:0000313" key="3">
    <source>
        <dbReference type="Proteomes" id="UP000799770"/>
    </source>
</evidence>
<dbReference type="InterPro" id="IPR010730">
    <property type="entry name" value="HET"/>
</dbReference>
<dbReference type="EMBL" id="ML977362">
    <property type="protein sequence ID" value="KAF2106468.1"/>
    <property type="molecule type" value="Genomic_DNA"/>
</dbReference>
<accession>A0A6A5YJZ4</accession>
<protein>
    <recommendedName>
        <fullName evidence="1">Heterokaryon incompatibility domain-containing protein</fullName>
    </recommendedName>
</protein>
<dbReference type="Proteomes" id="UP000799770">
    <property type="component" value="Unassembled WGS sequence"/>
</dbReference>
<gene>
    <name evidence="2" type="ORF">BDV96DRAFT_468920</name>
</gene>
<name>A0A6A5YJZ4_9PLEO</name>
<evidence type="ECO:0000313" key="2">
    <source>
        <dbReference type="EMBL" id="KAF2106468.1"/>
    </source>
</evidence>
<dbReference type="AlphaFoldDB" id="A0A6A5YJZ4"/>
<feature type="non-terminal residue" evidence="2">
    <location>
        <position position="1"/>
    </location>
</feature>
<dbReference type="Pfam" id="PF06985">
    <property type="entry name" value="HET"/>
    <property type="match status" value="1"/>
</dbReference>
<keyword evidence="3" id="KW-1185">Reference proteome</keyword>
<feature type="non-terminal residue" evidence="2">
    <location>
        <position position="98"/>
    </location>
</feature>
<proteinExistence type="predicted"/>
<dbReference type="PANTHER" id="PTHR33112">
    <property type="entry name" value="DOMAIN PROTEIN, PUTATIVE-RELATED"/>
    <property type="match status" value="1"/>
</dbReference>
<sequence>DHHSLCSSRPGRLRPTRLLDVGTQKGSARIRLRTDHSREPYLALSHCWGDVPADTPWKLTMSNLPRFLERIDIQTLPLTFRHAVALTQDLGQRYFWID</sequence>
<dbReference type="PANTHER" id="PTHR33112:SF16">
    <property type="entry name" value="HETEROKARYON INCOMPATIBILITY DOMAIN-CONTAINING PROTEIN"/>
    <property type="match status" value="1"/>
</dbReference>
<organism evidence="2 3">
    <name type="scientific">Lophiotrema nucula</name>
    <dbReference type="NCBI Taxonomy" id="690887"/>
    <lineage>
        <taxon>Eukaryota</taxon>
        <taxon>Fungi</taxon>
        <taxon>Dikarya</taxon>
        <taxon>Ascomycota</taxon>
        <taxon>Pezizomycotina</taxon>
        <taxon>Dothideomycetes</taxon>
        <taxon>Pleosporomycetidae</taxon>
        <taxon>Pleosporales</taxon>
        <taxon>Lophiotremataceae</taxon>
        <taxon>Lophiotrema</taxon>
    </lineage>
</organism>
<evidence type="ECO:0000259" key="1">
    <source>
        <dbReference type="Pfam" id="PF06985"/>
    </source>
</evidence>
<dbReference type="OrthoDB" id="2958217at2759"/>
<feature type="domain" description="Heterokaryon incompatibility" evidence="1">
    <location>
        <begin position="41"/>
        <end position="98"/>
    </location>
</feature>